<keyword evidence="10" id="KW-1205">Fibrinolytic toxin</keyword>
<evidence type="ECO:0000313" key="12">
    <source>
        <dbReference type="EMBL" id="JAT85097.1"/>
    </source>
</evidence>
<dbReference type="GO" id="GO:0006508">
    <property type="term" value="P:proteolysis"/>
    <property type="evidence" value="ECO:0007669"/>
    <property type="project" value="UniProtKB-KW"/>
</dbReference>
<dbReference type="Pfam" id="PF00089">
    <property type="entry name" value="Trypsin"/>
    <property type="match status" value="1"/>
</dbReference>
<sequence length="331" mass="35220">PDYLSVIYTNHDTNPNLDKQIISFIETINLWIIYKMRAALLLGFVGLATALRVVLPEDGTAASLGYHEAVGIPQANRIKLSEENLMADDASRIVGGSFAPANVHPYLGGLIISLEGISGNSVCGSTLISANRLVTAARCWFDGRHQATQFLVVLGSQYLFFGGTRIPTSTVISHPQYSPATLVNDIAVVYLPNNVFFNQRIQPLALPSATDLAEEFVGTWAIAAGYGRTSDQQTSISTGTQISHVTLQVQSVAQCQSLLGLWVQPSMLCTSGAGGVGICAGDTGGPLVLNRNGQNILVGIASFTSDLGCQVGLPSVFTRVTSYISFIIQNI</sequence>
<comment type="function">
    <text evidence="9">Fibrinolytic activity; shows preferential cleavage of Arg-Gly bonds in all three fibrinogen chains. Contact with the caterpillars causes severe bleeding, due the anticoagulant effect of the protein.</text>
</comment>
<dbReference type="CDD" id="cd00190">
    <property type="entry name" value="Tryp_SPc"/>
    <property type="match status" value="1"/>
</dbReference>
<keyword evidence="8" id="KW-1199">Hemostasis impairing toxin</keyword>
<organism evidence="12">
    <name type="scientific">Pectinophora gossypiella</name>
    <name type="common">Cotton pink bollworm</name>
    <name type="synonym">Depressaria gossypiella</name>
    <dbReference type="NCBI Taxonomy" id="13191"/>
    <lineage>
        <taxon>Eukaryota</taxon>
        <taxon>Metazoa</taxon>
        <taxon>Ecdysozoa</taxon>
        <taxon>Arthropoda</taxon>
        <taxon>Hexapoda</taxon>
        <taxon>Insecta</taxon>
        <taxon>Pterygota</taxon>
        <taxon>Neoptera</taxon>
        <taxon>Endopterygota</taxon>
        <taxon>Lepidoptera</taxon>
        <taxon>Glossata</taxon>
        <taxon>Ditrysia</taxon>
        <taxon>Gelechioidea</taxon>
        <taxon>Gelechiidae</taxon>
        <taxon>Apatetrinae</taxon>
        <taxon>Pectinophora</taxon>
    </lineage>
</organism>
<dbReference type="PRINTS" id="PR00722">
    <property type="entry name" value="CHYMOTRYPSIN"/>
</dbReference>
<evidence type="ECO:0000256" key="5">
    <source>
        <dbReference type="ARBA" id="ARBA00022801"/>
    </source>
</evidence>
<evidence type="ECO:0000256" key="7">
    <source>
        <dbReference type="ARBA" id="ARBA00023157"/>
    </source>
</evidence>
<evidence type="ECO:0000256" key="6">
    <source>
        <dbReference type="ARBA" id="ARBA00022825"/>
    </source>
</evidence>
<dbReference type="PANTHER" id="PTHR24276:SF96">
    <property type="entry name" value="PEPTIDASE S1 DOMAIN-CONTAINING PROTEIN"/>
    <property type="match status" value="1"/>
</dbReference>
<dbReference type="SMART" id="SM00020">
    <property type="entry name" value="Tryp_SPc"/>
    <property type="match status" value="1"/>
</dbReference>
<feature type="domain" description="Peptidase S1" evidence="11">
    <location>
        <begin position="93"/>
        <end position="331"/>
    </location>
</feature>
<dbReference type="GO" id="GO:0004252">
    <property type="term" value="F:serine-type endopeptidase activity"/>
    <property type="evidence" value="ECO:0007669"/>
    <property type="project" value="InterPro"/>
</dbReference>
<dbReference type="GO" id="GO:0090729">
    <property type="term" value="F:toxin activity"/>
    <property type="evidence" value="ECO:0007669"/>
    <property type="project" value="UniProtKB-KW"/>
</dbReference>
<dbReference type="InterPro" id="IPR050430">
    <property type="entry name" value="Peptidase_S1"/>
</dbReference>
<keyword evidence="4" id="KW-0645">Protease</keyword>
<gene>
    <name evidence="12" type="ORF">g.16604</name>
</gene>
<dbReference type="GO" id="GO:0005576">
    <property type="term" value="C:extracellular region"/>
    <property type="evidence" value="ECO:0007669"/>
    <property type="project" value="UniProtKB-SubCell"/>
</dbReference>
<evidence type="ECO:0000256" key="10">
    <source>
        <dbReference type="ARBA" id="ARBA00084094"/>
    </source>
</evidence>
<keyword evidence="7" id="KW-1015">Disulfide bond</keyword>
<protein>
    <recommendedName>
        <fullName evidence="11">Peptidase S1 domain-containing protein</fullName>
    </recommendedName>
</protein>
<dbReference type="InterPro" id="IPR009003">
    <property type="entry name" value="Peptidase_S1_PA"/>
</dbReference>
<evidence type="ECO:0000256" key="3">
    <source>
        <dbReference type="ARBA" id="ARBA00022656"/>
    </source>
</evidence>
<keyword evidence="5" id="KW-0378">Hydrolase</keyword>
<keyword evidence="6" id="KW-0720">Serine protease</keyword>
<evidence type="ECO:0000256" key="2">
    <source>
        <dbReference type="ARBA" id="ARBA00007664"/>
    </source>
</evidence>
<dbReference type="InterPro" id="IPR001314">
    <property type="entry name" value="Peptidase_S1A"/>
</dbReference>
<dbReference type="OrthoDB" id="5565075at2759"/>
<evidence type="ECO:0000256" key="1">
    <source>
        <dbReference type="ARBA" id="ARBA00004239"/>
    </source>
</evidence>
<name>A0A1E1WDT0_PECGO</name>
<keyword evidence="3" id="KW-0800">Toxin</keyword>
<accession>A0A1E1WDT0</accession>
<dbReference type="InterPro" id="IPR043504">
    <property type="entry name" value="Peptidase_S1_PA_chymotrypsin"/>
</dbReference>
<evidence type="ECO:0000256" key="8">
    <source>
        <dbReference type="ARBA" id="ARBA00023240"/>
    </source>
</evidence>
<dbReference type="InterPro" id="IPR001254">
    <property type="entry name" value="Trypsin_dom"/>
</dbReference>
<dbReference type="PROSITE" id="PS50240">
    <property type="entry name" value="TRYPSIN_DOM"/>
    <property type="match status" value="1"/>
</dbReference>
<dbReference type="Gene3D" id="2.40.10.10">
    <property type="entry name" value="Trypsin-like serine proteases"/>
    <property type="match status" value="1"/>
</dbReference>
<comment type="similarity">
    <text evidence="2">Belongs to the peptidase S1 family.</text>
</comment>
<evidence type="ECO:0000256" key="9">
    <source>
        <dbReference type="ARBA" id="ARBA00055534"/>
    </source>
</evidence>
<feature type="non-terminal residue" evidence="12">
    <location>
        <position position="1"/>
    </location>
</feature>
<dbReference type="SUPFAM" id="SSF50494">
    <property type="entry name" value="Trypsin-like serine proteases"/>
    <property type="match status" value="1"/>
</dbReference>
<dbReference type="AlphaFoldDB" id="A0A1E1WDT0"/>
<evidence type="ECO:0000256" key="4">
    <source>
        <dbReference type="ARBA" id="ARBA00022670"/>
    </source>
</evidence>
<dbReference type="EMBL" id="GDQN01005957">
    <property type="protein sequence ID" value="JAT85097.1"/>
    <property type="molecule type" value="Transcribed_RNA"/>
</dbReference>
<dbReference type="FunFam" id="2.40.10.10:FF:000068">
    <property type="entry name" value="transmembrane protease serine 2"/>
    <property type="match status" value="1"/>
</dbReference>
<reference evidence="12" key="1">
    <citation type="submission" date="2015-09" db="EMBL/GenBank/DDBJ databases">
        <title>De novo assembly of Pectinophora gossypiella (Pink Bollworm) gut transcriptome.</title>
        <authorList>
            <person name="Tassone E.E."/>
        </authorList>
    </citation>
    <scope>NUCLEOTIDE SEQUENCE</scope>
</reference>
<evidence type="ECO:0000259" key="11">
    <source>
        <dbReference type="PROSITE" id="PS50240"/>
    </source>
</evidence>
<dbReference type="PANTHER" id="PTHR24276">
    <property type="entry name" value="POLYSERASE-RELATED"/>
    <property type="match status" value="1"/>
</dbReference>
<proteinExistence type="inferred from homology"/>
<comment type="subcellular location">
    <subcellularLocation>
        <location evidence="1">Secreted</location>
        <location evidence="1">Extracellular space</location>
    </subcellularLocation>
</comment>